<dbReference type="InterPro" id="IPR030378">
    <property type="entry name" value="G_CP_dom"/>
</dbReference>
<accession>A0ABT1NH42</accession>
<feature type="binding site" evidence="10">
    <location>
        <position position="284"/>
    </location>
    <ligand>
        <name>Zn(2+)</name>
        <dbReference type="ChEBI" id="CHEBI:29105"/>
    </ligand>
</feature>
<comment type="subcellular location">
    <subcellularLocation>
        <location evidence="10">Cytoplasm</location>
    </subcellularLocation>
</comment>
<dbReference type="EMBL" id="JAJEKE010000011">
    <property type="protein sequence ID" value="MCQ1530394.1"/>
    <property type="molecule type" value="Genomic_DNA"/>
</dbReference>
<evidence type="ECO:0000259" key="11">
    <source>
        <dbReference type="PROSITE" id="PS50936"/>
    </source>
</evidence>
<evidence type="ECO:0000256" key="8">
    <source>
        <dbReference type="ARBA" id="ARBA00022884"/>
    </source>
</evidence>
<evidence type="ECO:0000256" key="9">
    <source>
        <dbReference type="ARBA" id="ARBA00023134"/>
    </source>
</evidence>
<evidence type="ECO:0000256" key="5">
    <source>
        <dbReference type="ARBA" id="ARBA00022741"/>
    </source>
</evidence>
<dbReference type="InterPro" id="IPR027417">
    <property type="entry name" value="P-loop_NTPase"/>
</dbReference>
<keyword evidence="7 10" id="KW-0862">Zinc</keyword>
<feature type="domain" description="EngC GTPase" evidence="11">
    <location>
        <begin position="105"/>
        <end position="252"/>
    </location>
</feature>
<keyword evidence="4 10" id="KW-0699">rRNA-binding</keyword>
<gene>
    <name evidence="10 13" type="primary">rsgA</name>
    <name evidence="13" type="ORF">LJD61_12645</name>
</gene>
<evidence type="ECO:0000259" key="12">
    <source>
        <dbReference type="PROSITE" id="PS51721"/>
    </source>
</evidence>
<dbReference type="EC" id="3.6.1.-" evidence="10"/>
<dbReference type="Gene3D" id="3.40.50.300">
    <property type="entry name" value="P-loop containing nucleotide triphosphate hydrolases"/>
    <property type="match status" value="1"/>
</dbReference>
<keyword evidence="2 10" id="KW-0690">Ribosome biogenesis</keyword>
<evidence type="ECO:0000256" key="7">
    <source>
        <dbReference type="ARBA" id="ARBA00022833"/>
    </source>
</evidence>
<evidence type="ECO:0000256" key="4">
    <source>
        <dbReference type="ARBA" id="ARBA00022730"/>
    </source>
</evidence>
<name>A0ABT1NH42_9FIRM</name>
<comment type="caution">
    <text evidence="13">The sequence shown here is derived from an EMBL/GenBank/DDBJ whole genome shotgun (WGS) entry which is preliminary data.</text>
</comment>
<dbReference type="PROSITE" id="PS51721">
    <property type="entry name" value="G_CP"/>
    <property type="match status" value="1"/>
</dbReference>
<evidence type="ECO:0000313" key="14">
    <source>
        <dbReference type="Proteomes" id="UP001651880"/>
    </source>
</evidence>
<keyword evidence="8 10" id="KW-0694">RNA-binding</keyword>
<dbReference type="PANTHER" id="PTHR32120">
    <property type="entry name" value="SMALL RIBOSOMAL SUBUNIT BIOGENESIS GTPASE RSGA"/>
    <property type="match status" value="1"/>
</dbReference>
<organism evidence="13 14">
    <name type="scientific">Lutispora saccharofermentans</name>
    <dbReference type="NCBI Taxonomy" id="3024236"/>
    <lineage>
        <taxon>Bacteria</taxon>
        <taxon>Bacillati</taxon>
        <taxon>Bacillota</taxon>
        <taxon>Clostridia</taxon>
        <taxon>Lutisporales</taxon>
        <taxon>Lutisporaceae</taxon>
        <taxon>Lutispora</taxon>
    </lineage>
</organism>
<sequence>MGINEYGWNEYFENQWNEKFKEGLFPGRIIADYGQILRVACEHGEICVNRPVQKTGGDFHMAVGDWIALESTDGISTCIRYVLQRRTKFSRTAAGIELKEQIVASNVDTVFLIQSLNRDFNMRRLERYLIAAWESGAEPVIVLTKTDCCSDVSVKMATVYATAPGVEVHAVSSVTGEGIDEIKKYFQPGKTIALLGSSGVGKSTLVNVLAGEELLKTQEIREDDSRGRHTTTHRELVLLPGGGLILDTPGMRTLSLWEAETGMEVMFGDIEQLVKSCRFHDCSHGNEPGCAVKEALETGYLDAVRWENWLKLQKELAHLEAKKEGKLRLQQKQWGKQIAKLQKQYYKGRK</sequence>
<evidence type="ECO:0000256" key="6">
    <source>
        <dbReference type="ARBA" id="ARBA00022801"/>
    </source>
</evidence>
<keyword evidence="1 10" id="KW-0963">Cytoplasm</keyword>
<comment type="cofactor">
    <cofactor evidence="10">
        <name>Zn(2+)</name>
        <dbReference type="ChEBI" id="CHEBI:29105"/>
    </cofactor>
    <text evidence="10">Binds 1 zinc ion per subunit.</text>
</comment>
<feature type="binding site" evidence="10">
    <location>
        <position position="277"/>
    </location>
    <ligand>
        <name>Zn(2+)</name>
        <dbReference type="ChEBI" id="CHEBI:29105"/>
    </ligand>
</feature>
<dbReference type="Proteomes" id="UP001651880">
    <property type="component" value="Unassembled WGS sequence"/>
</dbReference>
<dbReference type="PANTHER" id="PTHR32120:SF10">
    <property type="entry name" value="SMALL RIBOSOMAL SUBUNIT BIOGENESIS GTPASE RSGA"/>
    <property type="match status" value="1"/>
</dbReference>
<evidence type="ECO:0000256" key="10">
    <source>
        <dbReference type="HAMAP-Rule" id="MF_01820"/>
    </source>
</evidence>
<dbReference type="Pfam" id="PF03193">
    <property type="entry name" value="RsgA_GTPase"/>
    <property type="match status" value="1"/>
</dbReference>
<evidence type="ECO:0000256" key="1">
    <source>
        <dbReference type="ARBA" id="ARBA00022490"/>
    </source>
</evidence>
<keyword evidence="5 10" id="KW-0547">Nucleotide-binding</keyword>
<comment type="function">
    <text evidence="10">One of several proteins that assist in the late maturation steps of the functional core of the 30S ribosomal subunit. Helps release RbfA from mature subunits. May play a role in the assembly of ribosomal proteins into the subunit. Circularly permuted GTPase that catalyzes slow GTP hydrolysis, GTPase activity is stimulated by the 30S ribosomal subunit.</text>
</comment>
<dbReference type="NCBIfam" id="TIGR00157">
    <property type="entry name" value="ribosome small subunit-dependent GTPase A"/>
    <property type="match status" value="1"/>
</dbReference>
<dbReference type="InterPro" id="IPR004881">
    <property type="entry name" value="Ribosome_biogen_GTPase_RsgA"/>
</dbReference>
<reference evidence="13 14" key="1">
    <citation type="submission" date="2021-10" db="EMBL/GenBank/DDBJ databases">
        <title>Lutispora strain m25 sp. nov., a thermophilic, non-spore-forming bacterium isolated from a lab-scale methanogenic bioreactor digesting anaerobic sludge.</title>
        <authorList>
            <person name="El Houari A."/>
            <person name="Mcdonald J."/>
        </authorList>
    </citation>
    <scope>NUCLEOTIDE SEQUENCE [LARGE SCALE GENOMIC DNA]</scope>
    <source>
        <strain evidence="14">m25</strain>
    </source>
</reference>
<keyword evidence="3 10" id="KW-0479">Metal-binding</keyword>
<keyword evidence="14" id="KW-1185">Reference proteome</keyword>
<feature type="domain" description="CP-type G" evidence="12">
    <location>
        <begin position="96"/>
        <end position="254"/>
    </location>
</feature>
<evidence type="ECO:0000313" key="13">
    <source>
        <dbReference type="EMBL" id="MCQ1530394.1"/>
    </source>
</evidence>
<proteinExistence type="inferred from homology"/>
<dbReference type="Gene3D" id="1.10.40.50">
    <property type="entry name" value="Probable gtpase engc, domain 3"/>
    <property type="match status" value="1"/>
</dbReference>
<dbReference type="PROSITE" id="PS50936">
    <property type="entry name" value="ENGC_GTPASE"/>
    <property type="match status" value="1"/>
</dbReference>
<keyword evidence="6 10" id="KW-0378">Hydrolase</keyword>
<feature type="binding site" evidence="10">
    <location>
        <begin position="196"/>
        <end position="204"/>
    </location>
    <ligand>
        <name>GTP</name>
        <dbReference type="ChEBI" id="CHEBI:37565"/>
    </ligand>
</feature>
<dbReference type="SUPFAM" id="SSF52540">
    <property type="entry name" value="P-loop containing nucleoside triphosphate hydrolases"/>
    <property type="match status" value="1"/>
</dbReference>
<dbReference type="CDD" id="cd01854">
    <property type="entry name" value="YjeQ_EngC"/>
    <property type="match status" value="1"/>
</dbReference>
<feature type="binding site" evidence="10">
    <location>
        <position position="290"/>
    </location>
    <ligand>
        <name>Zn(2+)</name>
        <dbReference type="ChEBI" id="CHEBI:29105"/>
    </ligand>
</feature>
<evidence type="ECO:0000256" key="3">
    <source>
        <dbReference type="ARBA" id="ARBA00022723"/>
    </source>
</evidence>
<feature type="binding site" evidence="10">
    <location>
        <position position="282"/>
    </location>
    <ligand>
        <name>Zn(2+)</name>
        <dbReference type="ChEBI" id="CHEBI:29105"/>
    </ligand>
</feature>
<protein>
    <recommendedName>
        <fullName evidence="10">Small ribosomal subunit biogenesis GTPase RsgA</fullName>
        <ecNumber evidence="10">3.6.1.-</ecNumber>
    </recommendedName>
</protein>
<evidence type="ECO:0000256" key="2">
    <source>
        <dbReference type="ARBA" id="ARBA00022517"/>
    </source>
</evidence>
<comment type="similarity">
    <text evidence="10">Belongs to the TRAFAC class YlqF/YawG GTPase family. RsgA subfamily.</text>
</comment>
<keyword evidence="9 10" id="KW-0342">GTP-binding</keyword>
<comment type="subunit">
    <text evidence="10">Monomer. Associates with 30S ribosomal subunit, binds 16S rRNA.</text>
</comment>
<dbReference type="InterPro" id="IPR010914">
    <property type="entry name" value="RsgA_GTPase_dom"/>
</dbReference>
<dbReference type="HAMAP" id="MF_01820">
    <property type="entry name" value="GTPase_RsgA"/>
    <property type="match status" value="1"/>
</dbReference>
<feature type="binding site" evidence="10">
    <location>
        <begin position="144"/>
        <end position="147"/>
    </location>
    <ligand>
        <name>GTP</name>
        <dbReference type="ChEBI" id="CHEBI:37565"/>
    </ligand>
</feature>
<dbReference type="RefSeq" id="WP_255227915.1">
    <property type="nucleotide sequence ID" value="NZ_JAJEKE010000011.1"/>
</dbReference>